<comment type="caution">
    <text evidence="1">The sequence shown here is derived from an EMBL/GenBank/DDBJ whole genome shotgun (WGS) entry which is preliminary data.</text>
</comment>
<dbReference type="OrthoDB" id="7858187at2"/>
<keyword evidence="2" id="KW-1185">Reference proteome</keyword>
<dbReference type="RefSeq" id="WP_086449952.1">
    <property type="nucleotide sequence ID" value="NZ_MSPP01000001.1"/>
</dbReference>
<protein>
    <submittedName>
        <fullName evidence="1">Uncharacterized protein</fullName>
    </submittedName>
</protein>
<proteinExistence type="predicted"/>
<dbReference type="AlphaFoldDB" id="A0A251X149"/>
<sequence length="126" mass="14669">MSKIWVGYSESLGFRDLIITYIDPYFGPVEGDDDEPVGLLELEFGASRNGPGSFEVYEKTPENENQFCFDHVLAWFPFEEVPLGLRTINWSKTKTVFFIMNDKEPKRATDGRVWITDVMNVKFEWE</sequence>
<organism evidence="1 2">
    <name type="scientific">Marivivens niveibacter</name>
    <dbReference type="NCBI Taxonomy" id="1930667"/>
    <lineage>
        <taxon>Bacteria</taxon>
        <taxon>Pseudomonadati</taxon>
        <taxon>Pseudomonadota</taxon>
        <taxon>Alphaproteobacteria</taxon>
        <taxon>Rhodobacterales</taxon>
        <taxon>Paracoccaceae</taxon>
        <taxon>Marivivens group</taxon>
        <taxon>Marivivens</taxon>
    </lineage>
</organism>
<evidence type="ECO:0000313" key="1">
    <source>
        <dbReference type="EMBL" id="OUD10301.1"/>
    </source>
</evidence>
<evidence type="ECO:0000313" key="2">
    <source>
        <dbReference type="Proteomes" id="UP000194664"/>
    </source>
</evidence>
<reference evidence="1 2" key="1">
    <citation type="submission" date="2016-12" db="EMBL/GenBank/DDBJ databases">
        <title>The draft genome sequence of HSLHS2.</title>
        <authorList>
            <person name="Hu D."/>
            <person name="Wang L."/>
            <person name="Shao Z."/>
        </authorList>
    </citation>
    <scope>NUCLEOTIDE SEQUENCE [LARGE SCALE GENOMIC DNA]</scope>
    <source>
        <strain evidence="1">MCCC 1A06712</strain>
    </source>
</reference>
<gene>
    <name evidence="1" type="ORF">BVC71_01960</name>
</gene>
<name>A0A251X149_9RHOB</name>
<dbReference type="EMBL" id="MSPP01000001">
    <property type="protein sequence ID" value="OUD10301.1"/>
    <property type="molecule type" value="Genomic_DNA"/>
</dbReference>
<dbReference type="Proteomes" id="UP000194664">
    <property type="component" value="Unassembled WGS sequence"/>
</dbReference>
<accession>A0A251X149</accession>